<name>A0A9Q9BLS7_TREDN</name>
<dbReference type="AlphaFoldDB" id="A0A9Q9BLS7"/>
<dbReference type="SUPFAM" id="SSF53448">
    <property type="entry name" value="Nucleotide-diphospho-sugar transferases"/>
    <property type="match status" value="1"/>
</dbReference>
<evidence type="ECO:0000313" key="3">
    <source>
        <dbReference type="Proteomes" id="UP001056981"/>
    </source>
</evidence>
<gene>
    <name evidence="2" type="ORF">E4N86_03885</name>
</gene>
<dbReference type="PANTHER" id="PTHR43685:SF2">
    <property type="entry name" value="GLYCOSYLTRANSFERASE 2-LIKE DOMAIN-CONTAINING PROTEIN"/>
    <property type="match status" value="1"/>
</dbReference>
<dbReference type="PANTHER" id="PTHR43685">
    <property type="entry name" value="GLYCOSYLTRANSFERASE"/>
    <property type="match status" value="1"/>
</dbReference>
<feature type="domain" description="Glycosyltransferase 2-like" evidence="1">
    <location>
        <begin position="4"/>
        <end position="131"/>
    </location>
</feature>
<dbReference type="RefSeq" id="WP_253716361.1">
    <property type="nucleotide sequence ID" value="NZ_CP051522.1"/>
</dbReference>
<sequence>MKFSIIMPVYNTEKYLEKSILSVLNQSYTDYELICVNDGSTDGSTHILSAFADKKEIKIIQHECNKGLFCARKTGVQKASGDYILFLDSDDWLESDALKILARELTNSSSDYIEFTYYKVSATGRKKTWSFSKEDRTKEITDVLLSKANHTLWNKCYNANIIKPIYDSLPDFYAVFSEDYYQMVIIECHIKTRKIINIPLYNYRMTTGISNIPYFDNLEKVKNIDISLANVSQELYSFFTKTNRSEYMQYVRRCFSTIYLEILERTTSGEVINIIQNRFGVDGMITLLMQEISVLHTKIIKNEEEYRPLHIFAVLLRKPFNGLKRLLGR</sequence>
<dbReference type="CDD" id="cd00761">
    <property type="entry name" value="Glyco_tranf_GTA_type"/>
    <property type="match status" value="1"/>
</dbReference>
<dbReference type="Gene3D" id="3.90.550.10">
    <property type="entry name" value="Spore Coat Polysaccharide Biosynthesis Protein SpsA, Chain A"/>
    <property type="match status" value="1"/>
</dbReference>
<protein>
    <submittedName>
        <fullName evidence="2">Glycosyltransferase family 2 protein</fullName>
    </submittedName>
</protein>
<dbReference type="Proteomes" id="UP001056981">
    <property type="component" value="Chromosome"/>
</dbReference>
<dbReference type="InterPro" id="IPR001173">
    <property type="entry name" value="Glyco_trans_2-like"/>
</dbReference>
<evidence type="ECO:0000259" key="1">
    <source>
        <dbReference type="Pfam" id="PF00535"/>
    </source>
</evidence>
<accession>A0A9Q9BLS7</accession>
<evidence type="ECO:0000313" key="2">
    <source>
        <dbReference type="EMBL" id="UTC99887.1"/>
    </source>
</evidence>
<organism evidence="2 3">
    <name type="scientific">Treponema denticola</name>
    <dbReference type="NCBI Taxonomy" id="158"/>
    <lineage>
        <taxon>Bacteria</taxon>
        <taxon>Pseudomonadati</taxon>
        <taxon>Spirochaetota</taxon>
        <taxon>Spirochaetia</taxon>
        <taxon>Spirochaetales</taxon>
        <taxon>Treponemataceae</taxon>
        <taxon>Treponema</taxon>
    </lineage>
</organism>
<dbReference type="Pfam" id="PF00535">
    <property type="entry name" value="Glycos_transf_2"/>
    <property type="match status" value="1"/>
</dbReference>
<dbReference type="InterPro" id="IPR050834">
    <property type="entry name" value="Glycosyltransf_2"/>
</dbReference>
<reference evidence="2" key="1">
    <citation type="submission" date="2020-04" db="EMBL/GenBank/DDBJ databases">
        <title>Comparative genomics of oral phylogroup-2 Treponema strains.</title>
        <authorList>
            <person name="Zeng H."/>
            <person name="Chan Y.K."/>
            <person name="Watt R.M."/>
        </authorList>
    </citation>
    <scope>NUCLEOTIDE SEQUENCE</scope>
    <source>
        <strain evidence="2">OMZ 905</strain>
    </source>
</reference>
<dbReference type="EMBL" id="CP051635">
    <property type="protein sequence ID" value="UTC99887.1"/>
    <property type="molecule type" value="Genomic_DNA"/>
</dbReference>
<proteinExistence type="predicted"/>
<dbReference type="InterPro" id="IPR029044">
    <property type="entry name" value="Nucleotide-diphossugar_trans"/>
</dbReference>